<protein>
    <submittedName>
        <fullName evidence="2">Uncharacterized protein</fullName>
    </submittedName>
</protein>
<feature type="region of interest" description="Disordered" evidence="1">
    <location>
        <begin position="136"/>
        <end position="169"/>
    </location>
</feature>
<evidence type="ECO:0000256" key="1">
    <source>
        <dbReference type="SAM" id="MobiDB-lite"/>
    </source>
</evidence>
<feature type="region of interest" description="Disordered" evidence="1">
    <location>
        <begin position="1"/>
        <end position="63"/>
    </location>
</feature>
<evidence type="ECO:0000313" key="3">
    <source>
        <dbReference type="Proteomes" id="UP000008068"/>
    </source>
</evidence>
<dbReference type="Proteomes" id="UP000008068">
    <property type="component" value="Unassembled WGS sequence"/>
</dbReference>
<evidence type="ECO:0000313" key="2">
    <source>
        <dbReference type="EMBL" id="EGT35124.1"/>
    </source>
</evidence>
<dbReference type="EMBL" id="GL379919">
    <property type="protein sequence ID" value="EGT35124.1"/>
    <property type="molecule type" value="Genomic_DNA"/>
</dbReference>
<gene>
    <name evidence="2" type="ORF">CAEBREN_09188</name>
</gene>
<dbReference type="HOGENOM" id="CLU_1267883_0_0_1"/>
<name>G0NP73_CAEBE</name>
<reference evidence="3" key="1">
    <citation type="submission" date="2011-07" db="EMBL/GenBank/DDBJ databases">
        <authorList>
            <consortium name="Caenorhabditis brenneri Sequencing and Analysis Consortium"/>
            <person name="Wilson R.K."/>
        </authorList>
    </citation>
    <scope>NUCLEOTIDE SEQUENCE [LARGE SCALE GENOMIC DNA]</scope>
    <source>
        <strain evidence="3">PB2801</strain>
    </source>
</reference>
<dbReference type="InParanoid" id="G0NP73"/>
<keyword evidence="3" id="KW-1185">Reference proteome</keyword>
<accession>G0NP73</accession>
<proteinExistence type="predicted"/>
<sequence length="218" mass="23908">MGPPPGIPLPPANMLQAPPGLGPPGMMSMNPPAPSFRLQVSAKRGRPAGKGAKAARGRGGGPQDVITLGDSPNGSPVVAHFNEYFKEAQPIEGEFGETFTIEQLRSKFFFNREGERKVDYLSANAFYGHFRTNTKAGAPSKENKPNGSRCRGRWRGMDSSRSSMTTEGGQDNKNKFFPFCFIFKFSISFVLPPSALPPYSIFPFPFLPYNFFCIFAIL</sequence>
<dbReference type="AlphaFoldDB" id="G0NP73"/>
<feature type="compositionally biased region" description="Polar residues" evidence="1">
    <location>
        <begin position="159"/>
        <end position="169"/>
    </location>
</feature>
<organism evidence="3">
    <name type="scientific">Caenorhabditis brenneri</name>
    <name type="common">Nematode worm</name>
    <dbReference type="NCBI Taxonomy" id="135651"/>
    <lineage>
        <taxon>Eukaryota</taxon>
        <taxon>Metazoa</taxon>
        <taxon>Ecdysozoa</taxon>
        <taxon>Nematoda</taxon>
        <taxon>Chromadorea</taxon>
        <taxon>Rhabditida</taxon>
        <taxon>Rhabditina</taxon>
        <taxon>Rhabditomorpha</taxon>
        <taxon>Rhabditoidea</taxon>
        <taxon>Rhabditidae</taxon>
        <taxon>Peloderinae</taxon>
        <taxon>Caenorhabditis</taxon>
    </lineage>
</organism>
<feature type="compositionally biased region" description="Pro residues" evidence="1">
    <location>
        <begin position="1"/>
        <end position="11"/>
    </location>
</feature>